<accession>A0A2X0M8I7</accession>
<sequence length="243" mass="27367">MPRKQIAQPPDAPFLEPRRSDHVRVPLVDENGNPWPRLFARFTDTKESDVVRYVRLAFEAQRHSGKDDFDVVELAPEDAIIQAVKAHLDKHFEDMFDVPAGSCISIITDFRTLHYQCKVLVAIQSASSNMVDKITGQGSVNVQRKDQRIYELQVSFSPTIKLANGLFTALGKFNICASLAACHVPTSSLLMRLWCSKLSGLGWGQSARPEYHDLEQEPEGVRQVAKDAQLSYQHALHQSNLKR</sequence>
<dbReference type="AlphaFoldDB" id="A0A2X0M8I7"/>
<name>A0A2X0M8I7_9BASI</name>
<evidence type="ECO:0000313" key="2">
    <source>
        <dbReference type="Proteomes" id="UP000249464"/>
    </source>
</evidence>
<dbReference type="Proteomes" id="UP000249464">
    <property type="component" value="Unassembled WGS sequence"/>
</dbReference>
<organism evidence="1 2">
    <name type="scientific">Microbotryum silenes-dioicae</name>
    <dbReference type="NCBI Taxonomy" id="796604"/>
    <lineage>
        <taxon>Eukaryota</taxon>
        <taxon>Fungi</taxon>
        <taxon>Dikarya</taxon>
        <taxon>Basidiomycota</taxon>
        <taxon>Pucciniomycotina</taxon>
        <taxon>Microbotryomycetes</taxon>
        <taxon>Microbotryales</taxon>
        <taxon>Microbotryaceae</taxon>
        <taxon>Microbotryum</taxon>
    </lineage>
</organism>
<dbReference type="EMBL" id="FQNC01000046">
    <property type="protein sequence ID" value="SGY66911.1"/>
    <property type="molecule type" value="Genomic_DNA"/>
</dbReference>
<proteinExistence type="predicted"/>
<protein>
    <submittedName>
        <fullName evidence="1">BQ5605_C004g02720 protein</fullName>
    </submittedName>
</protein>
<keyword evidence="2" id="KW-1185">Reference proteome</keyword>
<reference evidence="1 2" key="1">
    <citation type="submission" date="2016-11" db="EMBL/GenBank/DDBJ databases">
        <authorList>
            <person name="Jaros S."/>
            <person name="Januszkiewicz K."/>
            <person name="Wedrychowicz H."/>
        </authorList>
    </citation>
    <scope>NUCLEOTIDE SEQUENCE [LARGE SCALE GENOMIC DNA]</scope>
</reference>
<gene>
    <name evidence="1" type="primary">BQ5605_C004g02720</name>
    <name evidence="1" type="ORF">BQ5605_C004G02720</name>
</gene>
<evidence type="ECO:0000313" key="1">
    <source>
        <dbReference type="EMBL" id="SGY66911.1"/>
    </source>
</evidence>